<organism evidence="2 3">
    <name type="scientific">Oikopleura dioica</name>
    <name type="common">Tunicate</name>
    <dbReference type="NCBI Taxonomy" id="34765"/>
    <lineage>
        <taxon>Eukaryota</taxon>
        <taxon>Metazoa</taxon>
        <taxon>Chordata</taxon>
        <taxon>Tunicata</taxon>
        <taxon>Appendicularia</taxon>
        <taxon>Copelata</taxon>
        <taxon>Oikopleuridae</taxon>
        <taxon>Oikopleura</taxon>
    </lineage>
</organism>
<feature type="region of interest" description="Disordered" evidence="1">
    <location>
        <begin position="253"/>
        <end position="281"/>
    </location>
</feature>
<proteinExistence type="predicted"/>
<dbReference type="Proteomes" id="UP001158576">
    <property type="component" value="Chromosome XSR"/>
</dbReference>
<accession>A0ABN7SAR9</accession>
<feature type="compositionally biased region" description="Basic and acidic residues" evidence="1">
    <location>
        <begin position="316"/>
        <end position="334"/>
    </location>
</feature>
<dbReference type="EMBL" id="OU015569">
    <property type="protein sequence ID" value="CAG5096778.1"/>
    <property type="molecule type" value="Genomic_DNA"/>
</dbReference>
<evidence type="ECO:0000313" key="3">
    <source>
        <dbReference type="Proteomes" id="UP001158576"/>
    </source>
</evidence>
<feature type="region of interest" description="Disordered" evidence="1">
    <location>
        <begin position="314"/>
        <end position="339"/>
    </location>
</feature>
<evidence type="ECO:0000256" key="1">
    <source>
        <dbReference type="SAM" id="MobiDB-lite"/>
    </source>
</evidence>
<keyword evidence="3" id="KW-1185">Reference proteome</keyword>
<gene>
    <name evidence="2" type="ORF">OKIOD_LOCUS6333</name>
</gene>
<name>A0ABN7SAR9_OIKDI</name>
<sequence length="357" mass="40549">MNMLRKSVLNEQVIAEERKLVNRKEMDWYWPKFAASLADAFIEYLEDNESEHGQTLKINQIAPVVTESTGYYQVEEDIPEAPRKTIPGDWHYIPMDSTLESLIGAILITINDDAFWDLLQSENNAKLKWIHERTDLNRLVVSAALQSFSALFQVEAETYLWDSRDLRVAIQSGSPCIGLKILNDFAELTFFSKRDSEWSVCSISKHILESIFLNREYFDDVYFEALTTANFSAHNLPLLRAVELFPSAACVQQRVQSSQPPPPPPESGTIHPPGNEEDGHHHPEAMVATESKSSAKSNRELGFRFSDQDAMDVDYVLEKPVEDQERSPVEHGRSGNDNNLSLLCLAAEQFKDESQLK</sequence>
<protein>
    <submittedName>
        <fullName evidence="2">Oidioi.mRNA.OKI2018_I69.XSR.g14775.t1.cds</fullName>
    </submittedName>
</protein>
<evidence type="ECO:0000313" key="2">
    <source>
        <dbReference type="EMBL" id="CAG5096778.1"/>
    </source>
</evidence>
<feature type="region of interest" description="Disordered" evidence="1">
    <location>
        <begin position="286"/>
        <end position="305"/>
    </location>
</feature>
<reference evidence="2 3" key="1">
    <citation type="submission" date="2021-04" db="EMBL/GenBank/DDBJ databases">
        <authorList>
            <person name="Bliznina A."/>
        </authorList>
    </citation>
    <scope>NUCLEOTIDE SEQUENCE [LARGE SCALE GENOMIC DNA]</scope>
</reference>